<proteinExistence type="predicted"/>
<comment type="caution">
    <text evidence="5">The sequence shown here is derived from an EMBL/GenBank/DDBJ whole genome shotgun (WGS) entry which is preliminary data.</text>
</comment>
<dbReference type="Pfam" id="PF00028">
    <property type="entry name" value="Cadherin"/>
    <property type="match status" value="1"/>
</dbReference>
<dbReference type="GO" id="GO:0005886">
    <property type="term" value="C:plasma membrane"/>
    <property type="evidence" value="ECO:0007669"/>
    <property type="project" value="UniProtKB-SubCell"/>
</dbReference>
<evidence type="ECO:0000259" key="4">
    <source>
        <dbReference type="PROSITE" id="PS50268"/>
    </source>
</evidence>
<keyword evidence="1" id="KW-0812">Transmembrane</keyword>
<dbReference type="PANTHER" id="PTHR24026">
    <property type="entry name" value="FAT ATYPICAL CADHERIN-RELATED"/>
    <property type="match status" value="1"/>
</dbReference>
<reference evidence="5" key="1">
    <citation type="submission" date="2021-02" db="EMBL/GenBank/DDBJ databases">
        <authorList>
            <person name="Nowell W R."/>
        </authorList>
    </citation>
    <scope>NUCLEOTIDE SEQUENCE</scope>
</reference>
<dbReference type="PANTHER" id="PTHR24026:SF126">
    <property type="entry name" value="PROTOCADHERIN FAT 4"/>
    <property type="match status" value="1"/>
</dbReference>
<dbReference type="CDD" id="cd11304">
    <property type="entry name" value="Cadherin_repeat"/>
    <property type="match status" value="1"/>
</dbReference>
<dbReference type="FunFam" id="2.60.40.60:FF:000015">
    <property type="entry name" value="FAT atypical cadherin 1"/>
    <property type="match status" value="1"/>
</dbReference>
<dbReference type="InterPro" id="IPR015919">
    <property type="entry name" value="Cadherin-like_sf"/>
</dbReference>
<feature type="non-terminal residue" evidence="5">
    <location>
        <position position="197"/>
    </location>
</feature>
<keyword evidence="3" id="KW-0106">Calcium</keyword>
<dbReference type="PROSITE" id="PS50268">
    <property type="entry name" value="CADHERIN_2"/>
    <property type="match status" value="1"/>
</dbReference>
<keyword evidence="2" id="KW-1133">Transmembrane helix</keyword>
<sequence length="197" mass="22987">YFLLKINENQPKNTILTRLHAYDIDKGKNGTVRYELVVKERQEFLIDARSGILRTQRMLDREQCEFYRIGIRAYDLGYPNRKFSSMVIVDLQINNLNDHVPYFLHDLYHFDTQENSPIGTIVGRLTIGDRDEQEPVEKFINLSTLEDIDIELFNANLSNKPSSSINYISVDFLFVDSYRNESSSNLFSVDSQGFIRT</sequence>
<dbReference type="Gene3D" id="2.60.40.60">
    <property type="entry name" value="Cadherins"/>
    <property type="match status" value="2"/>
</dbReference>
<dbReference type="PRINTS" id="PR00205">
    <property type="entry name" value="CADHERIN"/>
</dbReference>
<dbReference type="InterPro" id="IPR002126">
    <property type="entry name" value="Cadherin-like_dom"/>
</dbReference>
<keyword evidence="2" id="KW-0472">Membrane</keyword>
<gene>
    <name evidence="5" type="ORF">BYL167_LOCUS55751</name>
</gene>
<accession>A0A8S3DX23</accession>
<dbReference type="GO" id="GO:0005509">
    <property type="term" value="F:calcium ion binding"/>
    <property type="evidence" value="ECO:0007669"/>
    <property type="project" value="UniProtKB-UniRule"/>
</dbReference>
<evidence type="ECO:0000313" key="5">
    <source>
        <dbReference type="EMBL" id="CAF5012883.1"/>
    </source>
</evidence>
<feature type="non-terminal residue" evidence="5">
    <location>
        <position position="1"/>
    </location>
</feature>
<organism evidence="5 6">
    <name type="scientific">Rotaria magnacalcarata</name>
    <dbReference type="NCBI Taxonomy" id="392030"/>
    <lineage>
        <taxon>Eukaryota</taxon>
        <taxon>Metazoa</taxon>
        <taxon>Spiralia</taxon>
        <taxon>Gnathifera</taxon>
        <taxon>Rotifera</taxon>
        <taxon>Eurotatoria</taxon>
        <taxon>Bdelloidea</taxon>
        <taxon>Philodinida</taxon>
        <taxon>Philodinidae</taxon>
        <taxon>Rotaria</taxon>
    </lineage>
</organism>
<name>A0A8S3DX23_9BILA</name>
<dbReference type="GO" id="GO:0007156">
    <property type="term" value="P:homophilic cell adhesion via plasma membrane adhesion molecules"/>
    <property type="evidence" value="ECO:0007669"/>
    <property type="project" value="InterPro"/>
</dbReference>
<evidence type="ECO:0000313" key="6">
    <source>
        <dbReference type="Proteomes" id="UP000681967"/>
    </source>
</evidence>
<dbReference type="SUPFAM" id="SSF49313">
    <property type="entry name" value="Cadherin-like"/>
    <property type="match status" value="2"/>
</dbReference>
<dbReference type="SMART" id="SM00112">
    <property type="entry name" value="CA"/>
    <property type="match status" value="1"/>
</dbReference>
<dbReference type="AlphaFoldDB" id="A0A8S3DX23"/>
<evidence type="ECO:0000256" key="1">
    <source>
        <dbReference type="ARBA" id="ARBA00022692"/>
    </source>
</evidence>
<protein>
    <recommendedName>
        <fullName evidence="4">Cadherin domain-containing protein</fullName>
    </recommendedName>
</protein>
<evidence type="ECO:0000256" key="2">
    <source>
        <dbReference type="ARBA" id="ARBA00022989"/>
    </source>
</evidence>
<evidence type="ECO:0000256" key="3">
    <source>
        <dbReference type="PROSITE-ProRule" id="PRU00043"/>
    </source>
</evidence>
<dbReference type="EMBL" id="CAJOBH010211751">
    <property type="protein sequence ID" value="CAF5012883.1"/>
    <property type="molecule type" value="Genomic_DNA"/>
</dbReference>
<dbReference type="Proteomes" id="UP000681967">
    <property type="component" value="Unassembled WGS sequence"/>
</dbReference>
<feature type="domain" description="Cadherin" evidence="4">
    <location>
        <begin position="6"/>
        <end position="103"/>
    </location>
</feature>